<comment type="caution">
    <text evidence="2">The sequence shown here is derived from an EMBL/GenBank/DDBJ whole genome shotgun (WGS) entry which is preliminary data.</text>
</comment>
<gene>
    <name evidence="2" type="ORF">COLO4_11822</name>
</gene>
<protein>
    <submittedName>
        <fullName evidence="2">Uncharacterized protein</fullName>
    </submittedName>
</protein>
<organism evidence="2 3">
    <name type="scientific">Corchorus olitorius</name>
    <dbReference type="NCBI Taxonomy" id="93759"/>
    <lineage>
        <taxon>Eukaryota</taxon>
        <taxon>Viridiplantae</taxon>
        <taxon>Streptophyta</taxon>
        <taxon>Embryophyta</taxon>
        <taxon>Tracheophyta</taxon>
        <taxon>Spermatophyta</taxon>
        <taxon>Magnoliopsida</taxon>
        <taxon>eudicotyledons</taxon>
        <taxon>Gunneridae</taxon>
        <taxon>Pentapetalae</taxon>
        <taxon>rosids</taxon>
        <taxon>malvids</taxon>
        <taxon>Malvales</taxon>
        <taxon>Malvaceae</taxon>
        <taxon>Grewioideae</taxon>
        <taxon>Apeibeae</taxon>
        <taxon>Corchorus</taxon>
    </lineage>
</organism>
<dbReference type="Proteomes" id="UP000187203">
    <property type="component" value="Unassembled WGS sequence"/>
</dbReference>
<accession>A0A1R3K332</accession>
<keyword evidence="3" id="KW-1185">Reference proteome</keyword>
<sequence>MKSTCLLSLFLPSRTENLHISSKSNPKSSPTSATASLQCLHSNPTSTLPFNPRFKTRVPKTKDLLL</sequence>
<dbReference type="AlphaFoldDB" id="A0A1R3K332"/>
<evidence type="ECO:0000256" key="1">
    <source>
        <dbReference type="SAM" id="MobiDB-lite"/>
    </source>
</evidence>
<dbReference type="EMBL" id="AWUE01014763">
    <property type="protein sequence ID" value="OMP01492.1"/>
    <property type="molecule type" value="Genomic_DNA"/>
</dbReference>
<evidence type="ECO:0000313" key="3">
    <source>
        <dbReference type="Proteomes" id="UP000187203"/>
    </source>
</evidence>
<evidence type="ECO:0000313" key="2">
    <source>
        <dbReference type="EMBL" id="OMP01492.1"/>
    </source>
</evidence>
<feature type="compositionally biased region" description="Low complexity" evidence="1">
    <location>
        <begin position="21"/>
        <end position="36"/>
    </location>
</feature>
<proteinExistence type="predicted"/>
<reference evidence="3" key="1">
    <citation type="submission" date="2013-09" db="EMBL/GenBank/DDBJ databases">
        <title>Corchorus olitorius genome sequencing.</title>
        <authorList>
            <person name="Alam M."/>
            <person name="Haque M.S."/>
            <person name="Islam M.S."/>
            <person name="Emdad E.M."/>
            <person name="Islam M.M."/>
            <person name="Ahmed B."/>
            <person name="Halim A."/>
            <person name="Hossen Q.M.M."/>
            <person name="Hossain M.Z."/>
            <person name="Ahmed R."/>
            <person name="Khan M.M."/>
            <person name="Islam R."/>
            <person name="Rashid M.M."/>
            <person name="Khan S.A."/>
            <person name="Rahman M.S."/>
            <person name="Alam M."/>
            <person name="Yahiya A.S."/>
            <person name="Khan M.S."/>
            <person name="Azam M.S."/>
            <person name="Haque T."/>
            <person name="Lashkar M.Z.H."/>
            <person name="Akhand A.I."/>
            <person name="Morshed G."/>
            <person name="Roy S."/>
            <person name="Uddin K.S."/>
            <person name="Rabeya T."/>
            <person name="Hossain A.S."/>
            <person name="Chowdhury A."/>
            <person name="Snigdha A.R."/>
            <person name="Mortoza M.S."/>
            <person name="Matin S.A."/>
            <person name="Hoque S.M.E."/>
            <person name="Islam M.K."/>
            <person name="Roy D.K."/>
            <person name="Haider R."/>
            <person name="Moosa M.M."/>
            <person name="Elias S.M."/>
            <person name="Hasan A.M."/>
            <person name="Jahan S."/>
            <person name="Shafiuddin M."/>
            <person name="Mahmood N."/>
            <person name="Shommy N.S."/>
        </authorList>
    </citation>
    <scope>NUCLEOTIDE SEQUENCE [LARGE SCALE GENOMIC DNA]</scope>
    <source>
        <strain evidence="3">cv. O-4</strain>
    </source>
</reference>
<feature type="region of interest" description="Disordered" evidence="1">
    <location>
        <begin position="18"/>
        <end position="54"/>
    </location>
</feature>
<name>A0A1R3K332_9ROSI</name>
<feature type="compositionally biased region" description="Polar residues" evidence="1">
    <location>
        <begin position="37"/>
        <end position="49"/>
    </location>
</feature>